<dbReference type="UniPathway" id="UPA00262">
    <property type="reaction ID" value="UER00222"/>
</dbReference>
<dbReference type="RefSeq" id="WP_169101527.1">
    <property type="nucleotide sequence ID" value="NZ_JABBVZ010000071.1"/>
</dbReference>
<dbReference type="AlphaFoldDB" id="A0A7Y0L6E2"/>
<evidence type="ECO:0000256" key="6">
    <source>
        <dbReference type="ARBA" id="ARBA00047561"/>
    </source>
</evidence>
<name>A0A7Y0L6E2_9FIRM</name>
<dbReference type="GO" id="GO:0004325">
    <property type="term" value="F:ferrochelatase activity"/>
    <property type="evidence" value="ECO:0007669"/>
    <property type="project" value="InterPro"/>
</dbReference>
<gene>
    <name evidence="8" type="ORF">HIJ39_16205</name>
</gene>
<dbReference type="PANTHER" id="PTHR35330:SF1">
    <property type="entry name" value="SIROHEME BIOSYNTHESIS PROTEIN MET8"/>
    <property type="match status" value="1"/>
</dbReference>
<dbReference type="Pfam" id="PF14824">
    <property type="entry name" value="Sirohm_synth_M"/>
    <property type="match status" value="1"/>
</dbReference>
<evidence type="ECO:0000256" key="5">
    <source>
        <dbReference type="ARBA" id="ARBA00023244"/>
    </source>
</evidence>
<dbReference type="PANTHER" id="PTHR35330">
    <property type="entry name" value="SIROHEME BIOSYNTHESIS PROTEIN MET8"/>
    <property type="match status" value="1"/>
</dbReference>
<dbReference type="Pfam" id="PF13241">
    <property type="entry name" value="NAD_binding_7"/>
    <property type="match status" value="1"/>
</dbReference>
<accession>A0A7Y0L6E2</accession>
<evidence type="ECO:0000256" key="4">
    <source>
        <dbReference type="ARBA" id="ARBA00023027"/>
    </source>
</evidence>
<dbReference type="EC" id="1.3.1.76" evidence="2"/>
<keyword evidence="9" id="KW-1185">Reference proteome</keyword>
<comment type="pathway">
    <text evidence="1">Porphyrin-containing compound metabolism; siroheme biosynthesis; sirohydrochlorin from precorrin-2: step 1/1.</text>
</comment>
<evidence type="ECO:0000256" key="2">
    <source>
        <dbReference type="ARBA" id="ARBA00012400"/>
    </source>
</evidence>
<dbReference type="InterPro" id="IPR028161">
    <property type="entry name" value="Met8-like"/>
</dbReference>
<proteinExistence type="predicted"/>
<evidence type="ECO:0000313" key="9">
    <source>
        <dbReference type="Proteomes" id="UP000533476"/>
    </source>
</evidence>
<dbReference type="Gene3D" id="1.10.8.610">
    <property type="entry name" value="SirC, precorrin-2 dehydrogenase, C-terminal helical domain-like"/>
    <property type="match status" value="1"/>
</dbReference>
<comment type="caution">
    <text evidence="8">The sequence shown here is derived from an EMBL/GenBank/DDBJ whole genome shotgun (WGS) entry which is preliminary data.</text>
</comment>
<evidence type="ECO:0000313" key="8">
    <source>
        <dbReference type="EMBL" id="NMP23878.1"/>
    </source>
</evidence>
<comment type="catalytic activity">
    <reaction evidence="6">
        <text>precorrin-2 + NAD(+) = sirohydrochlorin + NADH + 2 H(+)</text>
        <dbReference type="Rhea" id="RHEA:15613"/>
        <dbReference type="ChEBI" id="CHEBI:15378"/>
        <dbReference type="ChEBI" id="CHEBI:57540"/>
        <dbReference type="ChEBI" id="CHEBI:57945"/>
        <dbReference type="ChEBI" id="CHEBI:58351"/>
        <dbReference type="ChEBI" id="CHEBI:58827"/>
        <dbReference type="EC" id="1.3.1.76"/>
    </reaction>
</comment>
<evidence type="ECO:0000259" key="7">
    <source>
        <dbReference type="Pfam" id="PF14824"/>
    </source>
</evidence>
<evidence type="ECO:0000256" key="1">
    <source>
        <dbReference type="ARBA" id="ARBA00005010"/>
    </source>
</evidence>
<dbReference type="NCBIfam" id="TIGR01470">
    <property type="entry name" value="cysG_Nterm"/>
    <property type="match status" value="1"/>
</dbReference>
<keyword evidence="5" id="KW-0627">Porphyrin biosynthesis</keyword>
<feature type="domain" description="Siroheme synthase central" evidence="7">
    <location>
        <begin position="118"/>
        <end position="143"/>
    </location>
</feature>
<dbReference type="InterPro" id="IPR036291">
    <property type="entry name" value="NAD(P)-bd_dom_sf"/>
</dbReference>
<reference evidence="8 9" key="1">
    <citation type="submission" date="2020-04" db="EMBL/GenBank/DDBJ databases">
        <authorList>
            <person name="Zhang R."/>
            <person name="Schippers A."/>
        </authorList>
    </citation>
    <scope>NUCLEOTIDE SEQUENCE [LARGE SCALE GENOMIC DNA]</scope>
    <source>
        <strain evidence="8 9">DSM 109850</strain>
    </source>
</reference>
<dbReference type="InterPro" id="IPR006367">
    <property type="entry name" value="Sirohaem_synthase_N"/>
</dbReference>
<dbReference type="Proteomes" id="UP000533476">
    <property type="component" value="Unassembled WGS sequence"/>
</dbReference>
<dbReference type="EMBL" id="JABBVZ010000071">
    <property type="protein sequence ID" value="NMP23878.1"/>
    <property type="molecule type" value="Genomic_DNA"/>
</dbReference>
<keyword evidence="4" id="KW-0520">NAD</keyword>
<keyword evidence="3" id="KW-0560">Oxidoreductase</keyword>
<organism evidence="8 9">
    <name type="scientific">Sulfobacillus harzensis</name>
    <dbReference type="NCBI Taxonomy" id="2729629"/>
    <lineage>
        <taxon>Bacteria</taxon>
        <taxon>Bacillati</taxon>
        <taxon>Bacillota</taxon>
        <taxon>Clostridia</taxon>
        <taxon>Eubacteriales</taxon>
        <taxon>Clostridiales Family XVII. Incertae Sedis</taxon>
        <taxon>Sulfobacillus</taxon>
    </lineage>
</organism>
<dbReference type="InterPro" id="IPR028281">
    <property type="entry name" value="Sirohaem_synthase_central"/>
</dbReference>
<dbReference type="GO" id="GO:0043115">
    <property type="term" value="F:precorrin-2 dehydrogenase activity"/>
    <property type="evidence" value="ECO:0007669"/>
    <property type="project" value="UniProtKB-EC"/>
</dbReference>
<dbReference type="SUPFAM" id="SSF51735">
    <property type="entry name" value="NAD(P)-binding Rossmann-fold domains"/>
    <property type="match status" value="1"/>
</dbReference>
<dbReference type="Gene3D" id="3.40.50.720">
    <property type="entry name" value="NAD(P)-binding Rossmann-like Domain"/>
    <property type="match status" value="1"/>
</dbReference>
<dbReference type="GO" id="GO:0019354">
    <property type="term" value="P:siroheme biosynthetic process"/>
    <property type="evidence" value="ECO:0007669"/>
    <property type="project" value="UniProtKB-UniPathway"/>
</dbReference>
<sequence length="198" mass="22009">MGYFPIMLDVGRRSVALIGTGAMARQKLQALALAEARVEIFDTMLDTTVAPLIGGRVSYTPRFPTAEDLKNRVLVIAAHHDPAVNRAVKRVADQMGVLINVVDTPAWSEVFMVSQLRRGDLVIGVSTSGRGPGLARRIREQLEPLFDDGWAERLKAFSVTRAQIRQRQVGHMRQEALAALEEQTMAAWHERLRKEGGR</sequence>
<evidence type="ECO:0000256" key="3">
    <source>
        <dbReference type="ARBA" id="ARBA00023002"/>
    </source>
</evidence>
<dbReference type="SUPFAM" id="SSF75615">
    <property type="entry name" value="Siroheme synthase middle domains-like"/>
    <property type="match status" value="1"/>
</dbReference>
<protein>
    <recommendedName>
        <fullName evidence="2">precorrin-2 dehydrogenase</fullName>
        <ecNumber evidence="2">1.3.1.76</ecNumber>
    </recommendedName>
</protein>
<dbReference type="InterPro" id="IPR042518">
    <property type="entry name" value="SirC_C"/>
</dbReference>